<evidence type="ECO:0000256" key="1">
    <source>
        <dbReference type="ARBA" id="ARBA00022679"/>
    </source>
</evidence>
<evidence type="ECO:0008006" key="5">
    <source>
        <dbReference type="Google" id="ProtNLM"/>
    </source>
</evidence>
<dbReference type="InterPro" id="IPR023213">
    <property type="entry name" value="CAT-like_dom_sf"/>
</dbReference>
<dbReference type="PANTHER" id="PTHR31642:SF310">
    <property type="entry name" value="FATTY ALCOHOL:CAFFEOYL-COA ACYLTRANSFERASE"/>
    <property type="match status" value="1"/>
</dbReference>
<dbReference type="InterPro" id="IPR050317">
    <property type="entry name" value="Plant_Fungal_Acyltransferase"/>
</dbReference>
<proteinExistence type="predicted"/>
<feature type="compositionally biased region" description="Basic and acidic residues" evidence="2">
    <location>
        <begin position="19"/>
        <end position="31"/>
    </location>
</feature>
<protein>
    <recommendedName>
        <fullName evidence="5">Transferase</fullName>
    </recommendedName>
</protein>
<keyword evidence="4" id="KW-1185">Reference proteome</keyword>
<evidence type="ECO:0000256" key="2">
    <source>
        <dbReference type="SAM" id="MobiDB-lite"/>
    </source>
</evidence>
<dbReference type="AlphaFoldDB" id="A0A4S8MNE5"/>
<dbReference type="Proteomes" id="UP000297245">
    <property type="component" value="Unassembled WGS sequence"/>
</dbReference>
<evidence type="ECO:0000313" key="3">
    <source>
        <dbReference type="EMBL" id="THV04458.1"/>
    </source>
</evidence>
<sequence length="499" mass="55107">MLSILESGKHAILANSKNDFKDNKTGQHTEVVKPSSKLNLPTPNPIPLNVMDLIMPPLYLRFLMMYKLQPDSSADADGEKMFKEIVERLKTSLADALELYPPVAGRLRPVEPGSSELAIFCDGHGSEFMVESANYPFVDADVPDMQSGMLSSIPLLLPPDEVATRGSLFVKVTKFSCGTVTIVPALHHYVTDLASYMDFLTTWTKLARGESVDPNSLPKSWEREPMDFFSTNKDPIVLPESVPGIFVIPEDAPPRPFPSIRSTLRWYFSDASLEQLKRDCTGLIASSDPNAGGDKLWISTADAFTALVWAAQTRARYAFDPKVVANEMQSLGVAVDARERLKTLGHPHQYFGNFNLSLAVSAPREELLKPTLDATARVASTIRMGLLEHLTFEAMKKRVAFLEAQAAALRPRVGHRLMLEGDCRSTNWSRHDMTKMDFGAGLKPVYTNVGTRGNFPAGTMFIWRAEGGVIVATPLDSKEADDVLIADELMQKYGTLVVQ</sequence>
<organism evidence="3 4">
    <name type="scientific">Dendrothele bispora (strain CBS 962.96)</name>
    <dbReference type="NCBI Taxonomy" id="1314807"/>
    <lineage>
        <taxon>Eukaryota</taxon>
        <taxon>Fungi</taxon>
        <taxon>Dikarya</taxon>
        <taxon>Basidiomycota</taxon>
        <taxon>Agaricomycotina</taxon>
        <taxon>Agaricomycetes</taxon>
        <taxon>Agaricomycetidae</taxon>
        <taxon>Agaricales</taxon>
        <taxon>Agaricales incertae sedis</taxon>
        <taxon>Dendrothele</taxon>
    </lineage>
</organism>
<feature type="region of interest" description="Disordered" evidence="2">
    <location>
        <begin position="19"/>
        <end position="39"/>
    </location>
</feature>
<dbReference type="GO" id="GO:0016747">
    <property type="term" value="F:acyltransferase activity, transferring groups other than amino-acyl groups"/>
    <property type="evidence" value="ECO:0007669"/>
    <property type="project" value="TreeGrafter"/>
</dbReference>
<dbReference type="PANTHER" id="PTHR31642">
    <property type="entry name" value="TRICHOTHECENE 3-O-ACETYLTRANSFERASE"/>
    <property type="match status" value="1"/>
</dbReference>
<dbReference type="Pfam" id="PF02458">
    <property type="entry name" value="Transferase"/>
    <property type="match status" value="1"/>
</dbReference>
<evidence type="ECO:0000313" key="4">
    <source>
        <dbReference type="Proteomes" id="UP000297245"/>
    </source>
</evidence>
<keyword evidence="1" id="KW-0808">Transferase</keyword>
<name>A0A4S8MNE5_DENBC</name>
<dbReference type="OrthoDB" id="1862401at2759"/>
<dbReference type="EMBL" id="ML179056">
    <property type="protein sequence ID" value="THV04458.1"/>
    <property type="molecule type" value="Genomic_DNA"/>
</dbReference>
<dbReference type="Gene3D" id="3.30.559.10">
    <property type="entry name" value="Chloramphenicol acetyltransferase-like domain"/>
    <property type="match status" value="2"/>
</dbReference>
<accession>A0A4S8MNE5</accession>
<gene>
    <name evidence="3" type="ORF">K435DRAFT_835404</name>
</gene>
<reference evidence="3 4" key="1">
    <citation type="journal article" date="2019" name="Nat. Ecol. Evol.">
        <title>Megaphylogeny resolves global patterns of mushroom evolution.</title>
        <authorList>
            <person name="Varga T."/>
            <person name="Krizsan K."/>
            <person name="Foldi C."/>
            <person name="Dima B."/>
            <person name="Sanchez-Garcia M."/>
            <person name="Sanchez-Ramirez S."/>
            <person name="Szollosi G.J."/>
            <person name="Szarkandi J.G."/>
            <person name="Papp V."/>
            <person name="Albert L."/>
            <person name="Andreopoulos W."/>
            <person name="Angelini C."/>
            <person name="Antonin V."/>
            <person name="Barry K.W."/>
            <person name="Bougher N.L."/>
            <person name="Buchanan P."/>
            <person name="Buyck B."/>
            <person name="Bense V."/>
            <person name="Catcheside P."/>
            <person name="Chovatia M."/>
            <person name="Cooper J."/>
            <person name="Damon W."/>
            <person name="Desjardin D."/>
            <person name="Finy P."/>
            <person name="Geml J."/>
            <person name="Haridas S."/>
            <person name="Hughes K."/>
            <person name="Justo A."/>
            <person name="Karasinski D."/>
            <person name="Kautmanova I."/>
            <person name="Kiss B."/>
            <person name="Kocsube S."/>
            <person name="Kotiranta H."/>
            <person name="LaButti K.M."/>
            <person name="Lechner B.E."/>
            <person name="Liimatainen K."/>
            <person name="Lipzen A."/>
            <person name="Lukacs Z."/>
            <person name="Mihaltcheva S."/>
            <person name="Morgado L.N."/>
            <person name="Niskanen T."/>
            <person name="Noordeloos M.E."/>
            <person name="Ohm R.A."/>
            <person name="Ortiz-Santana B."/>
            <person name="Ovrebo C."/>
            <person name="Racz N."/>
            <person name="Riley R."/>
            <person name="Savchenko A."/>
            <person name="Shiryaev A."/>
            <person name="Soop K."/>
            <person name="Spirin V."/>
            <person name="Szebenyi C."/>
            <person name="Tomsovsky M."/>
            <person name="Tulloss R.E."/>
            <person name="Uehling J."/>
            <person name="Grigoriev I.V."/>
            <person name="Vagvolgyi C."/>
            <person name="Papp T."/>
            <person name="Martin F.M."/>
            <person name="Miettinen O."/>
            <person name="Hibbett D.S."/>
            <person name="Nagy L.G."/>
        </authorList>
    </citation>
    <scope>NUCLEOTIDE SEQUENCE [LARGE SCALE GENOMIC DNA]</scope>
    <source>
        <strain evidence="3 4">CBS 962.96</strain>
    </source>
</reference>